<organism evidence="2 3">
    <name type="scientific">Streptomyces tubercidicus</name>
    <dbReference type="NCBI Taxonomy" id="47759"/>
    <lineage>
        <taxon>Bacteria</taxon>
        <taxon>Bacillati</taxon>
        <taxon>Actinomycetota</taxon>
        <taxon>Actinomycetes</taxon>
        <taxon>Kitasatosporales</taxon>
        <taxon>Streptomycetaceae</taxon>
        <taxon>Streptomyces</taxon>
    </lineage>
</organism>
<keyword evidence="2" id="KW-0223">Dioxygenase</keyword>
<dbReference type="InterPro" id="IPR037523">
    <property type="entry name" value="VOC_core"/>
</dbReference>
<accession>A0A640UMA1</accession>
<dbReference type="Gene3D" id="3.10.180.10">
    <property type="entry name" value="2,3-Dihydroxybiphenyl 1,2-Dioxygenase, domain 1"/>
    <property type="match status" value="1"/>
</dbReference>
<reference evidence="2 3" key="1">
    <citation type="submission" date="2019-12" db="EMBL/GenBank/DDBJ databases">
        <title>Whole genome shotgun sequence of Streptomyces tubercidicus NBRC 13090.</title>
        <authorList>
            <person name="Ichikawa N."/>
            <person name="Kimura A."/>
            <person name="Kitahashi Y."/>
            <person name="Komaki H."/>
            <person name="Tamura T."/>
        </authorList>
    </citation>
    <scope>NUCLEOTIDE SEQUENCE [LARGE SCALE GENOMIC DNA]</scope>
    <source>
        <strain evidence="2 3">NBRC 13090</strain>
    </source>
</reference>
<dbReference type="GO" id="GO:0051213">
    <property type="term" value="F:dioxygenase activity"/>
    <property type="evidence" value="ECO:0007669"/>
    <property type="project" value="UniProtKB-KW"/>
</dbReference>
<dbReference type="GeneID" id="96282326"/>
<dbReference type="PANTHER" id="PTHR33993:SF14">
    <property type="entry name" value="GB|AAF24581.1"/>
    <property type="match status" value="1"/>
</dbReference>
<dbReference type="InterPro" id="IPR052164">
    <property type="entry name" value="Anthracycline_SecMetBiosynth"/>
</dbReference>
<sequence length="133" mass="14085">MSATSPDAPAPVPNPAAVQPVIVTPDLDRLHAFYRELVGAEEFTRVPEEGPVFFVGLRIGGSELVLVTDPNVETGAPTRIAISIAVEDVDVLLDRVESLGGTVQGPANDMPWGQRVAHIQDPDGNALNLTQPL</sequence>
<keyword evidence="3" id="KW-1185">Reference proteome</keyword>
<protein>
    <submittedName>
        <fullName evidence="2">Extradiol dioxygenase</fullName>
    </submittedName>
</protein>
<evidence type="ECO:0000259" key="1">
    <source>
        <dbReference type="PROSITE" id="PS51819"/>
    </source>
</evidence>
<gene>
    <name evidence="2" type="ORF">Stube_11570</name>
</gene>
<feature type="domain" description="VOC" evidence="1">
    <location>
        <begin position="16"/>
        <end position="132"/>
    </location>
</feature>
<dbReference type="InterPro" id="IPR004360">
    <property type="entry name" value="Glyas_Fos-R_dOase_dom"/>
</dbReference>
<proteinExistence type="predicted"/>
<dbReference type="InterPro" id="IPR029068">
    <property type="entry name" value="Glyas_Bleomycin-R_OHBP_Dase"/>
</dbReference>
<dbReference type="SUPFAM" id="SSF54593">
    <property type="entry name" value="Glyoxalase/Bleomycin resistance protein/Dihydroxybiphenyl dioxygenase"/>
    <property type="match status" value="1"/>
</dbReference>
<dbReference type="RefSeq" id="WP_159742775.1">
    <property type="nucleotide sequence ID" value="NZ_BLIR01000001.1"/>
</dbReference>
<dbReference type="OrthoDB" id="9798201at2"/>
<dbReference type="AlphaFoldDB" id="A0A640UMA1"/>
<keyword evidence="2" id="KW-0560">Oxidoreductase</keyword>
<dbReference type="EMBL" id="BLIR01000001">
    <property type="protein sequence ID" value="GFE36484.1"/>
    <property type="molecule type" value="Genomic_DNA"/>
</dbReference>
<comment type="caution">
    <text evidence="2">The sequence shown here is derived from an EMBL/GenBank/DDBJ whole genome shotgun (WGS) entry which is preliminary data.</text>
</comment>
<evidence type="ECO:0000313" key="2">
    <source>
        <dbReference type="EMBL" id="GFE36484.1"/>
    </source>
</evidence>
<dbReference type="Pfam" id="PF00903">
    <property type="entry name" value="Glyoxalase"/>
    <property type="match status" value="1"/>
</dbReference>
<dbReference type="Proteomes" id="UP000431826">
    <property type="component" value="Unassembled WGS sequence"/>
</dbReference>
<name>A0A640UMA1_9ACTN</name>
<dbReference type="PROSITE" id="PS51819">
    <property type="entry name" value="VOC"/>
    <property type="match status" value="1"/>
</dbReference>
<evidence type="ECO:0000313" key="3">
    <source>
        <dbReference type="Proteomes" id="UP000431826"/>
    </source>
</evidence>
<dbReference type="PANTHER" id="PTHR33993">
    <property type="entry name" value="GLYOXALASE-RELATED"/>
    <property type="match status" value="1"/>
</dbReference>